<proteinExistence type="predicted"/>
<protein>
    <submittedName>
        <fullName evidence="2">Uncharacterized protein</fullName>
    </submittedName>
</protein>
<feature type="region of interest" description="Disordered" evidence="1">
    <location>
        <begin position="1"/>
        <end position="20"/>
    </location>
</feature>
<evidence type="ECO:0000256" key="1">
    <source>
        <dbReference type="SAM" id="MobiDB-lite"/>
    </source>
</evidence>
<feature type="region of interest" description="Disordered" evidence="1">
    <location>
        <begin position="28"/>
        <end position="49"/>
    </location>
</feature>
<evidence type="ECO:0000313" key="3">
    <source>
        <dbReference type="Proteomes" id="UP000214566"/>
    </source>
</evidence>
<dbReference type="AlphaFoldDB" id="A0A238D0U4"/>
<name>A0A238D0U4_THIDL</name>
<sequence length="49" mass="5077">MSLQSRLKGEFPPGGTTRSVKGALMSLQSRLKGEFPPGGTTRSVGGARS</sequence>
<dbReference type="Proteomes" id="UP000214566">
    <property type="component" value="Unassembled WGS sequence"/>
</dbReference>
<keyword evidence="3" id="KW-1185">Reference proteome</keyword>
<organism evidence="2 3">
    <name type="scientific">Thiomonas delicata</name>
    <name type="common">Thiomonas cuprina</name>
    <dbReference type="NCBI Taxonomy" id="364030"/>
    <lineage>
        <taxon>Bacteria</taxon>
        <taxon>Pseudomonadati</taxon>
        <taxon>Pseudomonadota</taxon>
        <taxon>Betaproteobacteria</taxon>
        <taxon>Burkholderiales</taxon>
        <taxon>Thiomonas</taxon>
    </lineage>
</organism>
<evidence type="ECO:0000313" key="2">
    <source>
        <dbReference type="EMBL" id="SBP86839.1"/>
    </source>
</evidence>
<dbReference type="EMBL" id="FLMQ01000045">
    <property type="protein sequence ID" value="SBP86839.1"/>
    <property type="molecule type" value="Genomic_DNA"/>
</dbReference>
<accession>A0A238D0U4</accession>
<reference evidence="2 3" key="1">
    <citation type="submission" date="2016-06" db="EMBL/GenBank/DDBJ databases">
        <authorList>
            <person name="Kjaerup R.B."/>
            <person name="Dalgaard T.S."/>
            <person name="Juul-Madsen H.R."/>
        </authorList>
    </citation>
    <scope>NUCLEOTIDE SEQUENCE [LARGE SCALE GENOMIC DNA]</scope>
    <source>
        <strain evidence="2 3">DSM 16361</strain>
    </source>
</reference>
<gene>
    <name evidence="2" type="ORF">THIARS_50087</name>
</gene>